<name>A0A4P8EKT2_9RHOB</name>
<dbReference type="AlphaFoldDB" id="A0A4P8EKT2"/>
<accession>A0A4P8EKT2</accession>
<reference evidence="1 2" key="1">
    <citation type="submission" date="2019-05" db="EMBL/GenBank/DDBJ databases">
        <title>Pseudorhodobacter turbinis sp. nov., isolated from the gut of the Korean turban shell.</title>
        <authorList>
            <person name="Jeong Y.-S."/>
            <person name="Kang W.-R."/>
            <person name="Bae J.-W."/>
        </authorList>
    </citation>
    <scope>NUCLEOTIDE SEQUENCE [LARGE SCALE GENOMIC DNA]</scope>
    <source>
        <strain evidence="1 2">S12M18</strain>
        <plasmid evidence="1 2">unnamed1</plasmid>
    </source>
</reference>
<proteinExistence type="predicted"/>
<sequence length="75" mass="8966">MDINFHCKHPLNTVARVMDIARRMDIDFDQLTMRRKECGQFAVNFALRTGDQTVRDKFFTQLRQCHDLTQDKYDV</sequence>
<dbReference type="RefSeq" id="WP_137195661.1">
    <property type="nucleotide sequence ID" value="NZ_CP039965.1"/>
</dbReference>
<protein>
    <submittedName>
        <fullName evidence="1">Uncharacterized protein</fullName>
    </submittedName>
</protein>
<dbReference type="EMBL" id="CP039965">
    <property type="protein sequence ID" value="QCO57851.1"/>
    <property type="molecule type" value="Genomic_DNA"/>
</dbReference>
<keyword evidence="2" id="KW-1185">Reference proteome</keyword>
<keyword evidence="1" id="KW-0614">Plasmid</keyword>
<organism evidence="1 2">
    <name type="scientific">Pseudorhodobacter turbinis</name>
    <dbReference type="NCBI Taxonomy" id="2500533"/>
    <lineage>
        <taxon>Bacteria</taxon>
        <taxon>Pseudomonadati</taxon>
        <taxon>Pseudomonadota</taxon>
        <taxon>Alphaproteobacteria</taxon>
        <taxon>Rhodobacterales</taxon>
        <taxon>Paracoccaceae</taxon>
        <taxon>Pseudorhodobacter</taxon>
    </lineage>
</organism>
<evidence type="ECO:0000313" key="2">
    <source>
        <dbReference type="Proteomes" id="UP000298631"/>
    </source>
</evidence>
<dbReference type="OrthoDB" id="7869474at2"/>
<gene>
    <name evidence="1" type="ORF">EOK75_19565</name>
</gene>
<dbReference type="Proteomes" id="UP000298631">
    <property type="component" value="Plasmid unnamed1"/>
</dbReference>
<evidence type="ECO:0000313" key="1">
    <source>
        <dbReference type="EMBL" id="QCO57851.1"/>
    </source>
</evidence>
<geneLocation type="plasmid" evidence="1 2">
    <name>unnamed1</name>
</geneLocation>
<dbReference type="KEGG" id="pseb:EOK75_19565"/>